<evidence type="ECO:0000256" key="1">
    <source>
        <dbReference type="ARBA" id="ARBA00004123"/>
    </source>
</evidence>
<feature type="non-terminal residue" evidence="5">
    <location>
        <position position="207"/>
    </location>
</feature>
<dbReference type="InterPro" id="IPR036390">
    <property type="entry name" value="WH_DNA-bd_sf"/>
</dbReference>
<evidence type="ECO:0000256" key="4">
    <source>
        <dbReference type="SAM" id="MobiDB-lite"/>
    </source>
</evidence>
<dbReference type="SMART" id="SM00360">
    <property type="entry name" value="RRM"/>
    <property type="match status" value="1"/>
</dbReference>
<sequence length="207" mass="24350">MARNESIEIDENDQKIIDQVEYYFGNINLSHDQFMKTQISQNDGWLPMEQLMKFNKLKQITTDDAVVIEALKKSKSGLLEISECGKKIRRALPMPELSKEYIDDLNLRTIHMKGFPKDSKFDDIKAFCVQMGPIESIEMRKIYSTKEFKGCIFVIFKEKEIAEKILATGPHKYNDVDLLMENKNEYTTRKQEYHKSRREKKKQLKAQ</sequence>
<dbReference type="InterPro" id="IPR012677">
    <property type="entry name" value="Nucleotide-bd_a/b_plait_sf"/>
</dbReference>
<dbReference type="PANTHER" id="PTHR22792">
    <property type="entry name" value="LUPUS LA PROTEIN-RELATED"/>
    <property type="match status" value="1"/>
</dbReference>
<dbReference type="InterPro" id="IPR000504">
    <property type="entry name" value="RRM_dom"/>
</dbReference>
<evidence type="ECO:0000256" key="3">
    <source>
        <dbReference type="ARBA" id="ARBA00023242"/>
    </source>
</evidence>
<dbReference type="GO" id="GO:0005829">
    <property type="term" value="C:cytosol"/>
    <property type="evidence" value="ECO:0007669"/>
    <property type="project" value="TreeGrafter"/>
</dbReference>
<dbReference type="VEuPathDB" id="VectorBase:SSCA009284"/>
<dbReference type="GO" id="GO:0008033">
    <property type="term" value="P:tRNA processing"/>
    <property type="evidence" value="ECO:0007669"/>
    <property type="project" value="TreeGrafter"/>
</dbReference>
<keyword evidence="3" id="KW-0539">Nucleus</keyword>
<dbReference type="Gene3D" id="3.30.70.330">
    <property type="match status" value="1"/>
</dbReference>
<proteinExistence type="predicted"/>
<dbReference type="InterPro" id="IPR002344">
    <property type="entry name" value="Lupus_La"/>
</dbReference>
<evidence type="ECO:0000256" key="2">
    <source>
        <dbReference type="ARBA" id="ARBA00022884"/>
    </source>
</evidence>
<evidence type="ECO:0000313" key="6">
    <source>
        <dbReference type="Proteomes" id="UP000616769"/>
    </source>
</evidence>
<dbReference type="PROSITE" id="PS50102">
    <property type="entry name" value="RRM"/>
    <property type="match status" value="1"/>
</dbReference>
<dbReference type="PROSITE" id="PS50961">
    <property type="entry name" value="HTH_LA"/>
    <property type="match status" value="1"/>
</dbReference>
<dbReference type="InterPro" id="IPR045180">
    <property type="entry name" value="La_dom_prot"/>
</dbReference>
<dbReference type="GO" id="GO:0003729">
    <property type="term" value="F:mRNA binding"/>
    <property type="evidence" value="ECO:0007669"/>
    <property type="project" value="TreeGrafter"/>
</dbReference>
<dbReference type="InterPro" id="IPR006630">
    <property type="entry name" value="La_HTH"/>
</dbReference>
<dbReference type="InterPro" id="IPR035979">
    <property type="entry name" value="RBD_domain_sf"/>
</dbReference>
<dbReference type="OrthoDB" id="439993at2759"/>
<dbReference type="GO" id="GO:0010494">
    <property type="term" value="C:cytoplasmic stress granule"/>
    <property type="evidence" value="ECO:0007669"/>
    <property type="project" value="TreeGrafter"/>
</dbReference>
<dbReference type="GO" id="GO:0045727">
    <property type="term" value="P:positive regulation of translation"/>
    <property type="evidence" value="ECO:0007669"/>
    <property type="project" value="TreeGrafter"/>
</dbReference>
<dbReference type="GO" id="GO:0005634">
    <property type="term" value="C:nucleus"/>
    <property type="evidence" value="ECO:0007669"/>
    <property type="project" value="UniProtKB-SubCell"/>
</dbReference>
<name>A0A132AHN6_SARSC</name>
<evidence type="ECO:0000313" key="5">
    <source>
        <dbReference type="EMBL" id="KPM10433.1"/>
    </source>
</evidence>
<keyword evidence="2" id="KW-0694">RNA-binding</keyword>
<dbReference type="EMBL" id="JXLN01015138">
    <property type="protein sequence ID" value="KPM10433.1"/>
    <property type="molecule type" value="Genomic_DNA"/>
</dbReference>
<dbReference type="PANTHER" id="PTHR22792:SF166">
    <property type="entry name" value="LUPUS LA PROTEIN HOMOLOG"/>
    <property type="match status" value="1"/>
</dbReference>
<accession>A0A132AHN6</accession>
<dbReference type="Pfam" id="PF05383">
    <property type="entry name" value="La"/>
    <property type="match status" value="1"/>
</dbReference>
<dbReference type="SMART" id="SM00715">
    <property type="entry name" value="LA"/>
    <property type="match status" value="1"/>
</dbReference>
<gene>
    <name evidence="5" type="ORF">QR98_0089880</name>
</gene>
<dbReference type="AlphaFoldDB" id="A0A132AHN6"/>
<dbReference type="SUPFAM" id="SSF54928">
    <property type="entry name" value="RNA-binding domain, RBD"/>
    <property type="match status" value="1"/>
</dbReference>
<comment type="subcellular location">
    <subcellularLocation>
        <location evidence="1">Nucleus</location>
    </subcellularLocation>
</comment>
<dbReference type="CDD" id="cd12291">
    <property type="entry name" value="RRM1_La"/>
    <property type="match status" value="1"/>
</dbReference>
<feature type="region of interest" description="Disordered" evidence="4">
    <location>
        <begin position="187"/>
        <end position="207"/>
    </location>
</feature>
<dbReference type="SUPFAM" id="SSF46785">
    <property type="entry name" value="Winged helix' DNA-binding domain"/>
    <property type="match status" value="1"/>
</dbReference>
<comment type="caution">
    <text evidence="5">The sequence shown here is derived from an EMBL/GenBank/DDBJ whole genome shotgun (WGS) entry which is preliminary data.</text>
</comment>
<dbReference type="InterPro" id="IPR036388">
    <property type="entry name" value="WH-like_DNA-bd_sf"/>
</dbReference>
<dbReference type="Gene3D" id="1.10.10.10">
    <property type="entry name" value="Winged helix-like DNA-binding domain superfamily/Winged helix DNA-binding domain"/>
    <property type="match status" value="1"/>
</dbReference>
<protein>
    <submittedName>
        <fullName evidence="5">Lupus La protein-like protein</fullName>
    </submittedName>
</protein>
<feature type="compositionally biased region" description="Basic residues" evidence="4">
    <location>
        <begin position="195"/>
        <end position="207"/>
    </location>
</feature>
<dbReference type="PRINTS" id="PR00302">
    <property type="entry name" value="LUPUSLA"/>
</dbReference>
<reference evidence="5 6" key="1">
    <citation type="journal article" date="2015" name="Parasit. Vectors">
        <title>Draft genome of the scabies mite.</title>
        <authorList>
            <person name="Rider S.D.Jr."/>
            <person name="Morgan M.S."/>
            <person name="Arlian L.G."/>
        </authorList>
    </citation>
    <scope>NUCLEOTIDE SEQUENCE [LARGE SCALE GENOMIC DNA]</scope>
    <source>
        <strain evidence="5">Arlian Lab</strain>
    </source>
</reference>
<organism evidence="5 6">
    <name type="scientific">Sarcoptes scabiei</name>
    <name type="common">Itch mite</name>
    <name type="synonym">Acarus scabiei</name>
    <dbReference type="NCBI Taxonomy" id="52283"/>
    <lineage>
        <taxon>Eukaryota</taxon>
        <taxon>Metazoa</taxon>
        <taxon>Ecdysozoa</taxon>
        <taxon>Arthropoda</taxon>
        <taxon>Chelicerata</taxon>
        <taxon>Arachnida</taxon>
        <taxon>Acari</taxon>
        <taxon>Acariformes</taxon>
        <taxon>Sarcoptiformes</taxon>
        <taxon>Astigmata</taxon>
        <taxon>Psoroptidia</taxon>
        <taxon>Sarcoptoidea</taxon>
        <taxon>Sarcoptidae</taxon>
        <taxon>Sarcoptinae</taxon>
        <taxon>Sarcoptes</taxon>
    </lineage>
</organism>
<dbReference type="Proteomes" id="UP000616769">
    <property type="component" value="Unassembled WGS sequence"/>
</dbReference>
<dbReference type="GO" id="GO:1990904">
    <property type="term" value="C:ribonucleoprotein complex"/>
    <property type="evidence" value="ECO:0007669"/>
    <property type="project" value="InterPro"/>
</dbReference>
<dbReference type="Pfam" id="PF00076">
    <property type="entry name" value="RRM_1"/>
    <property type="match status" value="1"/>
</dbReference>